<dbReference type="GO" id="GO:0035556">
    <property type="term" value="P:intracellular signal transduction"/>
    <property type="evidence" value="ECO:0007669"/>
    <property type="project" value="InterPro"/>
</dbReference>
<evidence type="ECO:0000256" key="1">
    <source>
        <dbReference type="SAM" id="MobiDB-lite"/>
    </source>
</evidence>
<protein>
    <recommendedName>
        <fullName evidence="2">SOCS box domain-containing protein</fullName>
    </recommendedName>
</protein>
<name>A0A2T7PJ84_POMCA</name>
<dbReference type="SUPFAM" id="SSF158235">
    <property type="entry name" value="SOCS box-like"/>
    <property type="match status" value="1"/>
</dbReference>
<organism evidence="3 4">
    <name type="scientific">Pomacea canaliculata</name>
    <name type="common">Golden apple snail</name>
    <dbReference type="NCBI Taxonomy" id="400727"/>
    <lineage>
        <taxon>Eukaryota</taxon>
        <taxon>Metazoa</taxon>
        <taxon>Spiralia</taxon>
        <taxon>Lophotrochozoa</taxon>
        <taxon>Mollusca</taxon>
        <taxon>Gastropoda</taxon>
        <taxon>Caenogastropoda</taxon>
        <taxon>Architaenioglossa</taxon>
        <taxon>Ampullarioidea</taxon>
        <taxon>Ampullariidae</taxon>
        <taxon>Pomacea</taxon>
    </lineage>
</organism>
<dbReference type="CDD" id="cd03716">
    <property type="entry name" value="SOCS_ASB_like"/>
    <property type="match status" value="1"/>
</dbReference>
<comment type="caution">
    <text evidence="3">The sequence shown here is derived from an EMBL/GenBank/DDBJ whole genome shotgun (WGS) entry which is preliminary data.</text>
</comment>
<evidence type="ECO:0000259" key="2">
    <source>
        <dbReference type="PROSITE" id="PS50225"/>
    </source>
</evidence>
<dbReference type="PROSITE" id="PS50225">
    <property type="entry name" value="SOCS"/>
    <property type="match status" value="1"/>
</dbReference>
<dbReference type="InterPro" id="IPR001496">
    <property type="entry name" value="SOCS_box"/>
</dbReference>
<feature type="region of interest" description="Disordered" evidence="1">
    <location>
        <begin position="96"/>
        <end position="118"/>
    </location>
</feature>
<reference evidence="3 4" key="1">
    <citation type="submission" date="2018-04" db="EMBL/GenBank/DDBJ databases">
        <title>The genome of golden apple snail Pomacea canaliculata provides insight into stress tolerance and invasive adaptation.</title>
        <authorList>
            <person name="Liu C."/>
            <person name="Liu B."/>
            <person name="Ren Y."/>
            <person name="Zhang Y."/>
            <person name="Wang H."/>
            <person name="Li S."/>
            <person name="Jiang F."/>
            <person name="Yin L."/>
            <person name="Zhang G."/>
            <person name="Qian W."/>
            <person name="Fan W."/>
        </authorList>
    </citation>
    <scope>NUCLEOTIDE SEQUENCE [LARGE SCALE GENOMIC DNA]</scope>
    <source>
        <strain evidence="3">SZHN2017</strain>
        <tissue evidence="3">Muscle</tissue>
    </source>
</reference>
<dbReference type="EMBL" id="PZQS01000003">
    <property type="protein sequence ID" value="PVD33491.1"/>
    <property type="molecule type" value="Genomic_DNA"/>
</dbReference>
<keyword evidence="4" id="KW-1185">Reference proteome</keyword>
<evidence type="ECO:0000313" key="4">
    <source>
        <dbReference type="Proteomes" id="UP000245119"/>
    </source>
</evidence>
<sequence>MKEMLDFLKQAATQPRSLKSLCRLTVSHALGCGTRREEKVTCLPVPQRLQQYILFRDILSEELQTPEEISHHKQSRRDRRMFAPIRPWVCGNSLMSRARQRNAPPTKTLKGSSWSKFQ</sequence>
<feature type="compositionally biased region" description="Polar residues" evidence="1">
    <location>
        <begin position="103"/>
        <end position="118"/>
    </location>
</feature>
<dbReference type="SMART" id="SM00969">
    <property type="entry name" value="SOCS_box"/>
    <property type="match status" value="1"/>
</dbReference>
<dbReference type="Gene3D" id="1.10.750.20">
    <property type="entry name" value="SOCS box"/>
    <property type="match status" value="1"/>
</dbReference>
<feature type="domain" description="SOCS box" evidence="2">
    <location>
        <begin position="1"/>
        <end position="59"/>
    </location>
</feature>
<proteinExistence type="predicted"/>
<dbReference type="OrthoDB" id="439236at2759"/>
<evidence type="ECO:0000313" key="3">
    <source>
        <dbReference type="EMBL" id="PVD33491.1"/>
    </source>
</evidence>
<gene>
    <name evidence="3" type="ORF">C0Q70_04747</name>
</gene>
<accession>A0A2T7PJ84</accession>
<dbReference type="InterPro" id="IPR036036">
    <property type="entry name" value="SOCS_box-like_dom_sf"/>
</dbReference>
<dbReference type="AlphaFoldDB" id="A0A2T7PJ84"/>
<dbReference type="Pfam" id="PF07525">
    <property type="entry name" value="SOCS_box"/>
    <property type="match status" value="1"/>
</dbReference>
<dbReference type="Proteomes" id="UP000245119">
    <property type="component" value="Linkage Group LG3"/>
</dbReference>